<sequence length="126" mass="13740">MRVDLGHDVGDVGAGGVRAAGETNAGRGYGLARATRRHGTGRKGCLGRRGGRGRRRRGRRRLGRRWSGCPGLRLRPGRRCVGGSRGRRRLSDGWPAARSPGDEPRRGEREAGEHDDERRRQPVGSA</sequence>
<reference evidence="2 3" key="1">
    <citation type="submission" date="2018-08" db="EMBL/GenBank/DDBJ databases">
        <title>Whole genome sequence analysis of Dermacoccus abyssi bacteria isolated from Deep Mariana trench Micromonospora spp reveals genes involved in the environmental adaptation and production of secondary metabolites.</title>
        <authorList>
            <person name="Abdel-Mageed W.M."/>
            <person name="Lehri B."/>
            <person name="Nouioui I."/>
            <person name="Goodfellow I."/>
            <person name="Jaspars M."/>
            <person name="Karlyshev A."/>
        </authorList>
    </citation>
    <scope>NUCLEOTIDE SEQUENCE [LARGE SCALE GENOMIC DNA]</scope>
    <source>
        <strain evidence="2 3">MT1.1</strain>
    </source>
</reference>
<feature type="compositionally biased region" description="Low complexity" evidence="1">
    <location>
        <begin position="68"/>
        <end position="82"/>
    </location>
</feature>
<evidence type="ECO:0000256" key="1">
    <source>
        <dbReference type="SAM" id="MobiDB-lite"/>
    </source>
</evidence>
<evidence type="ECO:0000313" key="2">
    <source>
        <dbReference type="EMBL" id="RHW44956.1"/>
    </source>
</evidence>
<protein>
    <submittedName>
        <fullName evidence="2">Uncharacterized protein</fullName>
    </submittedName>
</protein>
<organism evidence="2 3">
    <name type="scientific">Dermacoccus abyssi</name>
    <dbReference type="NCBI Taxonomy" id="322596"/>
    <lineage>
        <taxon>Bacteria</taxon>
        <taxon>Bacillati</taxon>
        <taxon>Actinomycetota</taxon>
        <taxon>Actinomycetes</taxon>
        <taxon>Micrococcales</taxon>
        <taxon>Dermacoccaceae</taxon>
        <taxon>Dermacoccus</taxon>
    </lineage>
</organism>
<feature type="region of interest" description="Disordered" evidence="1">
    <location>
        <begin position="1"/>
        <end position="126"/>
    </location>
</feature>
<gene>
    <name evidence="2" type="ORF">D1832_10635</name>
</gene>
<dbReference type="AlphaFoldDB" id="A0A417Z2P6"/>
<dbReference type="EMBL" id="QWLM01000012">
    <property type="protein sequence ID" value="RHW44956.1"/>
    <property type="molecule type" value="Genomic_DNA"/>
</dbReference>
<proteinExistence type="predicted"/>
<name>A0A417Z2P6_9MICO</name>
<feature type="compositionally biased region" description="Basic residues" evidence="1">
    <location>
        <begin position="34"/>
        <end position="64"/>
    </location>
</feature>
<evidence type="ECO:0000313" key="3">
    <source>
        <dbReference type="Proteomes" id="UP000285376"/>
    </source>
</evidence>
<dbReference type="Proteomes" id="UP000285376">
    <property type="component" value="Unassembled WGS sequence"/>
</dbReference>
<comment type="caution">
    <text evidence="2">The sequence shown here is derived from an EMBL/GenBank/DDBJ whole genome shotgun (WGS) entry which is preliminary data.</text>
</comment>
<accession>A0A417Z2P6</accession>
<feature type="compositionally biased region" description="Basic and acidic residues" evidence="1">
    <location>
        <begin position="1"/>
        <end position="10"/>
    </location>
</feature>
<feature type="compositionally biased region" description="Basic and acidic residues" evidence="1">
    <location>
        <begin position="100"/>
        <end position="120"/>
    </location>
</feature>